<protein>
    <submittedName>
        <fullName evidence="4">Secreted protein</fullName>
    </submittedName>
</protein>
<dbReference type="EMBL" id="UZAH01025846">
    <property type="protein sequence ID" value="VDO71548.1"/>
    <property type="molecule type" value="Genomic_DNA"/>
</dbReference>
<name>A0A183FJQ2_HELPZ</name>
<accession>A0A183FJQ2</accession>
<keyword evidence="3" id="KW-1185">Reference proteome</keyword>
<feature type="signal peptide" evidence="1">
    <location>
        <begin position="1"/>
        <end position="26"/>
    </location>
</feature>
<gene>
    <name evidence="2" type="ORF">HPBE_LOCUS7273</name>
</gene>
<accession>A0A3P8B4Q1</accession>
<dbReference type="Proteomes" id="UP000050761">
    <property type="component" value="Unassembled WGS sequence"/>
</dbReference>
<sequence length="71" mass="7736">MSGQMEVGGGGSTAGLLLAMLIQVFGAKVEKRSMGWTKAHGLWGKRSAYPEIALEQVPPYDNSLNTAWRER</sequence>
<organism evidence="3 4">
    <name type="scientific">Heligmosomoides polygyrus</name>
    <name type="common">Parasitic roundworm</name>
    <dbReference type="NCBI Taxonomy" id="6339"/>
    <lineage>
        <taxon>Eukaryota</taxon>
        <taxon>Metazoa</taxon>
        <taxon>Ecdysozoa</taxon>
        <taxon>Nematoda</taxon>
        <taxon>Chromadorea</taxon>
        <taxon>Rhabditida</taxon>
        <taxon>Rhabditina</taxon>
        <taxon>Rhabditomorpha</taxon>
        <taxon>Strongyloidea</taxon>
        <taxon>Heligmosomidae</taxon>
        <taxon>Heligmosomoides</taxon>
    </lineage>
</organism>
<reference evidence="4" key="2">
    <citation type="submission" date="2019-09" db="UniProtKB">
        <authorList>
            <consortium name="WormBaseParasite"/>
        </authorList>
    </citation>
    <scope>IDENTIFICATION</scope>
</reference>
<dbReference type="WBParaSite" id="HPBE_0000727201-mRNA-1">
    <property type="protein sequence ID" value="HPBE_0000727201-mRNA-1"/>
    <property type="gene ID" value="HPBE_0000727201"/>
</dbReference>
<evidence type="ECO:0000256" key="1">
    <source>
        <dbReference type="SAM" id="SignalP"/>
    </source>
</evidence>
<dbReference type="OrthoDB" id="6090360at2759"/>
<keyword evidence="1" id="KW-0732">Signal</keyword>
<evidence type="ECO:0000313" key="3">
    <source>
        <dbReference type="Proteomes" id="UP000050761"/>
    </source>
</evidence>
<feature type="chain" id="PRO_5044551458" evidence="1">
    <location>
        <begin position="27"/>
        <end position="71"/>
    </location>
</feature>
<reference evidence="2 3" key="1">
    <citation type="submission" date="2018-11" db="EMBL/GenBank/DDBJ databases">
        <authorList>
            <consortium name="Pathogen Informatics"/>
        </authorList>
    </citation>
    <scope>NUCLEOTIDE SEQUENCE [LARGE SCALE GENOMIC DNA]</scope>
</reference>
<evidence type="ECO:0000313" key="4">
    <source>
        <dbReference type="WBParaSite" id="HPBE_0000727201-mRNA-1"/>
    </source>
</evidence>
<evidence type="ECO:0000313" key="2">
    <source>
        <dbReference type="EMBL" id="VDO71548.1"/>
    </source>
</evidence>
<dbReference type="AlphaFoldDB" id="A0A183FJQ2"/>
<proteinExistence type="predicted"/>